<evidence type="ECO:0000256" key="1">
    <source>
        <dbReference type="SAM" id="Phobius"/>
    </source>
</evidence>
<proteinExistence type="predicted"/>
<feature type="chain" id="PRO_5043968127" evidence="2">
    <location>
        <begin position="33"/>
        <end position="201"/>
    </location>
</feature>
<evidence type="ECO:0000313" key="4">
    <source>
        <dbReference type="Proteomes" id="UP001445076"/>
    </source>
</evidence>
<dbReference type="EMBL" id="JARKIK010000051">
    <property type="protein sequence ID" value="KAK8734110.1"/>
    <property type="molecule type" value="Genomic_DNA"/>
</dbReference>
<feature type="transmembrane region" description="Helical" evidence="1">
    <location>
        <begin position="56"/>
        <end position="76"/>
    </location>
</feature>
<keyword evidence="2" id="KW-0732">Signal</keyword>
<sequence length="201" mass="22549">MMVESIWSGGWKGKVVMVLLVFCSTCVTLVHATVEEIQVSPTSVYGFQLGELSWMQFIMGSLIFIMFVVLYAEGVLPVEVDLGFPNTVAGQTRNPRADNRVGASIVFVDCPLQFVCEMETWANRDHDRFLDRLIASWFRSPNITWNRPEAATFAGMGICMEMYPCPFDVQEVVGFRIPGSNSLTSAPSSWTGISFRQEPWL</sequence>
<comment type="caution">
    <text evidence="3">The sequence shown here is derived from an EMBL/GenBank/DDBJ whole genome shotgun (WGS) entry which is preliminary data.</text>
</comment>
<reference evidence="3 4" key="1">
    <citation type="journal article" date="2024" name="BMC Genomics">
        <title>Genome assembly of redclaw crayfish (Cherax quadricarinatus) provides insights into its immune adaptation and hypoxia tolerance.</title>
        <authorList>
            <person name="Liu Z."/>
            <person name="Zheng J."/>
            <person name="Li H."/>
            <person name="Fang K."/>
            <person name="Wang S."/>
            <person name="He J."/>
            <person name="Zhou D."/>
            <person name="Weng S."/>
            <person name="Chi M."/>
            <person name="Gu Z."/>
            <person name="He J."/>
            <person name="Li F."/>
            <person name="Wang M."/>
        </authorList>
    </citation>
    <scope>NUCLEOTIDE SEQUENCE [LARGE SCALE GENOMIC DNA]</scope>
    <source>
        <strain evidence="3">ZL_2023a</strain>
    </source>
</reference>
<evidence type="ECO:0000256" key="2">
    <source>
        <dbReference type="SAM" id="SignalP"/>
    </source>
</evidence>
<organism evidence="3 4">
    <name type="scientific">Cherax quadricarinatus</name>
    <name type="common">Australian red claw crayfish</name>
    <dbReference type="NCBI Taxonomy" id="27406"/>
    <lineage>
        <taxon>Eukaryota</taxon>
        <taxon>Metazoa</taxon>
        <taxon>Ecdysozoa</taxon>
        <taxon>Arthropoda</taxon>
        <taxon>Crustacea</taxon>
        <taxon>Multicrustacea</taxon>
        <taxon>Malacostraca</taxon>
        <taxon>Eumalacostraca</taxon>
        <taxon>Eucarida</taxon>
        <taxon>Decapoda</taxon>
        <taxon>Pleocyemata</taxon>
        <taxon>Astacidea</taxon>
        <taxon>Parastacoidea</taxon>
        <taxon>Parastacidae</taxon>
        <taxon>Cherax</taxon>
    </lineage>
</organism>
<evidence type="ECO:0000313" key="3">
    <source>
        <dbReference type="EMBL" id="KAK8734110.1"/>
    </source>
</evidence>
<keyword evidence="4" id="KW-1185">Reference proteome</keyword>
<keyword evidence="1" id="KW-0812">Transmembrane</keyword>
<keyword evidence="1" id="KW-0472">Membrane</keyword>
<protein>
    <submittedName>
        <fullName evidence="3">Uncharacterized protein</fullName>
    </submittedName>
</protein>
<gene>
    <name evidence="3" type="ORF">OTU49_006021</name>
</gene>
<dbReference type="Proteomes" id="UP001445076">
    <property type="component" value="Unassembled WGS sequence"/>
</dbReference>
<feature type="signal peptide" evidence="2">
    <location>
        <begin position="1"/>
        <end position="32"/>
    </location>
</feature>
<keyword evidence="1" id="KW-1133">Transmembrane helix</keyword>
<dbReference type="AlphaFoldDB" id="A0AAW0X370"/>
<name>A0AAW0X370_CHEQU</name>
<accession>A0AAW0X370</accession>